<dbReference type="SUPFAM" id="SSF53383">
    <property type="entry name" value="PLP-dependent transferases"/>
    <property type="match status" value="1"/>
</dbReference>
<dbReference type="InterPro" id="IPR015424">
    <property type="entry name" value="PyrdxlP-dep_Trfase"/>
</dbReference>
<dbReference type="Gene3D" id="3.40.640.10">
    <property type="entry name" value="Type I PLP-dependent aspartate aminotransferase-like (Major domain)"/>
    <property type="match status" value="1"/>
</dbReference>
<dbReference type="EMBL" id="JAPDOD010000008">
    <property type="protein sequence ID" value="MDA0160930.1"/>
    <property type="molecule type" value="Genomic_DNA"/>
</dbReference>
<keyword evidence="2" id="KW-0032">Aminotransferase</keyword>
<proteinExistence type="predicted"/>
<name>A0A9X3MR41_9ACTN</name>
<evidence type="ECO:0000259" key="1">
    <source>
        <dbReference type="Pfam" id="PF00155"/>
    </source>
</evidence>
<dbReference type="AlphaFoldDB" id="A0A9X3MR41"/>
<dbReference type="Proteomes" id="UP001149140">
    <property type="component" value="Unassembled WGS sequence"/>
</dbReference>
<dbReference type="InterPro" id="IPR015421">
    <property type="entry name" value="PyrdxlP-dep_Trfase_major"/>
</dbReference>
<accession>A0A9X3MR41</accession>
<dbReference type="InterPro" id="IPR004839">
    <property type="entry name" value="Aminotransferase_I/II_large"/>
</dbReference>
<comment type="caution">
    <text evidence="2">The sequence shown here is derived from an EMBL/GenBank/DDBJ whole genome shotgun (WGS) entry which is preliminary data.</text>
</comment>
<dbReference type="Pfam" id="PF00155">
    <property type="entry name" value="Aminotran_1_2"/>
    <property type="match status" value="1"/>
</dbReference>
<reference evidence="2" key="1">
    <citation type="submission" date="2022-10" db="EMBL/GenBank/DDBJ databases">
        <title>The WGS of Solirubrobacter ginsenosidimutans DSM 21036.</title>
        <authorList>
            <person name="Jiang Z."/>
        </authorList>
    </citation>
    <scope>NUCLEOTIDE SEQUENCE</scope>
    <source>
        <strain evidence="2">DSM 21036</strain>
    </source>
</reference>
<dbReference type="PANTHER" id="PTHR46577:SF1">
    <property type="entry name" value="HTH-TYPE TRANSCRIPTIONAL REGULATORY PROTEIN GABR"/>
    <property type="match status" value="1"/>
</dbReference>
<gene>
    <name evidence="2" type="ORF">OM076_11690</name>
</gene>
<feature type="domain" description="Aminotransferase class I/classII large" evidence="1">
    <location>
        <begin position="30"/>
        <end position="336"/>
    </location>
</feature>
<keyword evidence="3" id="KW-1185">Reference proteome</keyword>
<sequence>MPKFDLRPALPALDGAFRPAWGRALHRALRTTPDARFGYPDPRGEPELRAALAASLARRRGVLASAGQVLVTGGFGPSLPFVWRLLAARGVRRVATEDPCWPRLTATLTRAGLHPVPVTVDEHGLRTDALPDVGAIFVTPAHQYPTGAVLEPERRAALIEWARDHRALVIEDDYDAEFRYDRQPVGSLQGLAPDVVLYGGSTSKTLAPGLRLGWLVLPPGMEVDAPAPPPVLDQLALADLLIRGDFDRHLRRQRRLYQRRREALLDALAERLPELAISGAAAGLHAVLHLPAGTNAHDVARRAHDQGVALDAIDGRLIVGYANLPEAQAPAAANALAQAL</sequence>
<dbReference type="GO" id="GO:0008483">
    <property type="term" value="F:transaminase activity"/>
    <property type="evidence" value="ECO:0007669"/>
    <property type="project" value="UniProtKB-KW"/>
</dbReference>
<keyword evidence="2" id="KW-0808">Transferase</keyword>
<organism evidence="2 3">
    <name type="scientific">Solirubrobacter ginsenosidimutans</name>
    <dbReference type="NCBI Taxonomy" id="490573"/>
    <lineage>
        <taxon>Bacteria</taxon>
        <taxon>Bacillati</taxon>
        <taxon>Actinomycetota</taxon>
        <taxon>Thermoleophilia</taxon>
        <taxon>Solirubrobacterales</taxon>
        <taxon>Solirubrobacteraceae</taxon>
        <taxon>Solirubrobacter</taxon>
    </lineage>
</organism>
<dbReference type="InterPro" id="IPR051446">
    <property type="entry name" value="HTH_trans_reg/aminotransferase"/>
</dbReference>
<dbReference type="GO" id="GO:0030170">
    <property type="term" value="F:pyridoxal phosphate binding"/>
    <property type="evidence" value="ECO:0007669"/>
    <property type="project" value="InterPro"/>
</dbReference>
<dbReference type="PANTHER" id="PTHR46577">
    <property type="entry name" value="HTH-TYPE TRANSCRIPTIONAL REGULATORY PROTEIN GABR"/>
    <property type="match status" value="1"/>
</dbReference>
<evidence type="ECO:0000313" key="2">
    <source>
        <dbReference type="EMBL" id="MDA0160930.1"/>
    </source>
</evidence>
<dbReference type="CDD" id="cd00609">
    <property type="entry name" value="AAT_like"/>
    <property type="match status" value="1"/>
</dbReference>
<protein>
    <submittedName>
        <fullName evidence="2">PLP-dependent aminotransferase family protein</fullName>
    </submittedName>
</protein>
<evidence type="ECO:0000313" key="3">
    <source>
        <dbReference type="Proteomes" id="UP001149140"/>
    </source>
</evidence>